<sequence>MLRLATTFAAATSTATSIATSIVAATSIATLFATAALAGPTASELFFDTPYLSKIEPGTTLNYAYKHVTSEAKLGDSFDETLEMKVSAPADDASKRIADVVIHRGDKEGEAGPFPTMNGNPISLILLERDVKEMAQLSKGSPFYLRNRVREHLGTGTVEPARFTFNGKEMEGWKLTMLPFATDPNKDKLQELASRRYEFLFSDAVPGGLYSIGVVTPRADGTSNIIETSLTLTGASATPAAK</sequence>
<name>A0A5S9NGS0_9HYPH</name>
<keyword evidence="3" id="KW-1185">Reference proteome</keyword>
<dbReference type="EMBL" id="CACSAS010000001">
    <property type="protein sequence ID" value="CAA0088840.1"/>
    <property type="molecule type" value="Genomic_DNA"/>
</dbReference>
<protein>
    <recommendedName>
        <fullName evidence="4">DUF3108 domain-containing protein</fullName>
    </recommendedName>
</protein>
<dbReference type="AlphaFoldDB" id="A0A5S9NGS0"/>
<organism evidence="2 3">
    <name type="scientific">Starkeya nomas</name>
    <dbReference type="NCBI Taxonomy" id="2666134"/>
    <lineage>
        <taxon>Bacteria</taxon>
        <taxon>Pseudomonadati</taxon>
        <taxon>Pseudomonadota</taxon>
        <taxon>Alphaproteobacteria</taxon>
        <taxon>Hyphomicrobiales</taxon>
        <taxon>Xanthobacteraceae</taxon>
        <taxon>Starkeya</taxon>
    </lineage>
</organism>
<evidence type="ECO:0008006" key="4">
    <source>
        <dbReference type="Google" id="ProtNLM"/>
    </source>
</evidence>
<evidence type="ECO:0000256" key="1">
    <source>
        <dbReference type="SAM" id="SignalP"/>
    </source>
</evidence>
<accession>A0A5S9NGS0</accession>
<dbReference type="Proteomes" id="UP000433050">
    <property type="component" value="Unassembled WGS sequence"/>
</dbReference>
<gene>
    <name evidence="2" type="ORF">STARVERO_00797</name>
</gene>
<feature type="signal peptide" evidence="1">
    <location>
        <begin position="1"/>
        <end position="38"/>
    </location>
</feature>
<evidence type="ECO:0000313" key="2">
    <source>
        <dbReference type="EMBL" id="CAA0088840.1"/>
    </source>
</evidence>
<reference evidence="2 3" key="1">
    <citation type="submission" date="2019-12" db="EMBL/GenBank/DDBJ databases">
        <authorList>
            <person name="Reyes-Prieto M."/>
        </authorList>
    </citation>
    <scope>NUCLEOTIDE SEQUENCE [LARGE SCALE GENOMIC DNA]</scope>
    <source>
        <strain evidence="2">HF14-78462</strain>
    </source>
</reference>
<feature type="chain" id="PRO_5043870745" description="DUF3108 domain-containing protein" evidence="1">
    <location>
        <begin position="39"/>
        <end position="242"/>
    </location>
</feature>
<evidence type="ECO:0000313" key="3">
    <source>
        <dbReference type="Proteomes" id="UP000433050"/>
    </source>
</evidence>
<proteinExistence type="predicted"/>
<keyword evidence="1" id="KW-0732">Signal</keyword>
<dbReference type="RefSeq" id="WP_159597988.1">
    <property type="nucleotide sequence ID" value="NZ_CACSAS010000001.1"/>
</dbReference>